<dbReference type="AlphaFoldDB" id="A0A1L7XNY1"/>
<organism evidence="2 3">
    <name type="scientific">Phialocephala subalpina</name>
    <dbReference type="NCBI Taxonomy" id="576137"/>
    <lineage>
        <taxon>Eukaryota</taxon>
        <taxon>Fungi</taxon>
        <taxon>Dikarya</taxon>
        <taxon>Ascomycota</taxon>
        <taxon>Pezizomycotina</taxon>
        <taxon>Leotiomycetes</taxon>
        <taxon>Helotiales</taxon>
        <taxon>Mollisiaceae</taxon>
        <taxon>Phialocephala</taxon>
        <taxon>Phialocephala fortinii species complex</taxon>
    </lineage>
</organism>
<dbReference type="PANTHER" id="PTHR42085">
    <property type="entry name" value="F-BOX DOMAIN-CONTAINING PROTEIN"/>
    <property type="match status" value="1"/>
</dbReference>
<evidence type="ECO:0000256" key="1">
    <source>
        <dbReference type="SAM" id="MobiDB-lite"/>
    </source>
</evidence>
<evidence type="ECO:0000313" key="2">
    <source>
        <dbReference type="EMBL" id="CZR66636.1"/>
    </source>
</evidence>
<accession>A0A1L7XNY1</accession>
<name>A0A1L7XNY1_9HELO</name>
<proteinExistence type="predicted"/>
<feature type="compositionally biased region" description="Basic residues" evidence="1">
    <location>
        <begin position="30"/>
        <end position="40"/>
    </location>
</feature>
<feature type="region of interest" description="Disordered" evidence="1">
    <location>
        <begin position="1"/>
        <end position="41"/>
    </location>
</feature>
<reference evidence="2 3" key="1">
    <citation type="submission" date="2016-03" db="EMBL/GenBank/DDBJ databases">
        <authorList>
            <person name="Ploux O."/>
        </authorList>
    </citation>
    <scope>NUCLEOTIDE SEQUENCE [LARGE SCALE GENOMIC DNA]</scope>
    <source>
        <strain evidence="2 3">UAMH 11012</strain>
    </source>
</reference>
<dbReference type="OrthoDB" id="62952at2759"/>
<sequence length="305" mass="35225">MSPDSQNIDRDHSSDSEPRETESIFGMMTRARRNRKKNVPQKKELSEFKHFIELAPEIRNRIYELLLEEDHEVVFDMKQTPIADLNNLALANKQISNEARSLYFSINKFRLESHFQASRAFCTVSSSTTCQVRITSQALDNQHVHVSDHGRRSSAFPDSKLLNAPGHSGTLRADFKSRMYRGINRREQRLLGTNLDSEFWWDLGERQVVNLISTWDIVMNHFPGLESITVEFGKVSFVPFSMYAPDLVLGDNVKLLAKSLQELCKLPEFKKIVLRQKQDLKLDWLLEGMVEEQGEWQGVVKLEQA</sequence>
<keyword evidence="3" id="KW-1185">Reference proteome</keyword>
<dbReference type="InterPro" id="IPR038883">
    <property type="entry name" value="AN11006-like"/>
</dbReference>
<dbReference type="Proteomes" id="UP000184330">
    <property type="component" value="Unassembled WGS sequence"/>
</dbReference>
<gene>
    <name evidence="2" type="ORF">PAC_16537</name>
</gene>
<dbReference type="EMBL" id="FJOG01000038">
    <property type="protein sequence ID" value="CZR66636.1"/>
    <property type="molecule type" value="Genomic_DNA"/>
</dbReference>
<evidence type="ECO:0000313" key="3">
    <source>
        <dbReference type="Proteomes" id="UP000184330"/>
    </source>
</evidence>
<protein>
    <submittedName>
        <fullName evidence="2">Uncharacterized protein</fullName>
    </submittedName>
</protein>
<dbReference type="PANTHER" id="PTHR42085:SF2">
    <property type="entry name" value="F-BOX DOMAIN-CONTAINING PROTEIN"/>
    <property type="match status" value="1"/>
</dbReference>
<feature type="compositionally biased region" description="Basic and acidic residues" evidence="1">
    <location>
        <begin position="7"/>
        <end position="22"/>
    </location>
</feature>